<name>A0A926IFZ9_9FIRM</name>
<reference evidence="1" key="1">
    <citation type="submission" date="2020-08" db="EMBL/GenBank/DDBJ databases">
        <title>Genome public.</title>
        <authorList>
            <person name="Liu C."/>
            <person name="Sun Q."/>
        </authorList>
    </citation>
    <scope>NUCLEOTIDE SEQUENCE</scope>
    <source>
        <strain evidence="1">NSJ-12</strain>
    </source>
</reference>
<accession>A0A926IFZ9</accession>
<organism evidence="1 2">
    <name type="scientific">Zhenhengia yiwuensis</name>
    <dbReference type="NCBI Taxonomy" id="2763666"/>
    <lineage>
        <taxon>Bacteria</taxon>
        <taxon>Bacillati</taxon>
        <taxon>Bacillota</taxon>
        <taxon>Clostridia</taxon>
        <taxon>Lachnospirales</taxon>
        <taxon>Lachnospiraceae</taxon>
        <taxon>Zhenhengia</taxon>
    </lineage>
</organism>
<dbReference type="Proteomes" id="UP000655830">
    <property type="component" value="Unassembled WGS sequence"/>
</dbReference>
<evidence type="ECO:0000313" key="2">
    <source>
        <dbReference type="Proteomes" id="UP000655830"/>
    </source>
</evidence>
<keyword evidence="2" id="KW-1185">Reference proteome</keyword>
<gene>
    <name evidence="1" type="ORF">H8718_16210</name>
</gene>
<proteinExistence type="predicted"/>
<protein>
    <submittedName>
        <fullName evidence="1">Uncharacterized protein</fullName>
    </submittedName>
</protein>
<evidence type="ECO:0000313" key="1">
    <source>
        <dbReference type="EMBL" id="MBC8581061.1"/>
    </source>
</evidence>
<dbReference type="EMBL" id="JACRSY010000036">
    <property type="protein sequence ID" value="MBC8581061.1"/>
    <property type="molecule type" value="Genomic_DNA"/>
</dbReference>
<dbReference type="AlphaFoldDB" id="A0A926IFZ9"/>
<comment type="caution">
    <text evidence="1">The sequence shown here is derived from an EMBL/GenBank/DDBJ whole genome shotgun (WGS) entry which is preliminary data.</text>
</comment>
<sequence length="184" mass="20152">MTDKDDVKLGSGDLYIMEFTGKVPEDTAIEVDANKIGHIKGGASLEYTNEWKVVTDDMGVTIKNFLTKENVLFKSGILAWNGKVLKALCATARVTEPARENAYRIVKIGGKKHADGKSYIIHFVHTTDKGKHIKLTIVGTSRNGFTIAFDPENETVIDAEFTAISQDADGTLVTYKEEKEVIGG</sequence>